<dbReference type="PANTHER" id="PTHR31579:SF1">
    <property type="entry name" value="OS03G0796600 PROTEIN"/>
    <property type="match status" value="1"/>
</dbReference>
<dbReference type="EMBL" id="JAMZMK010006496">
    <property type="protein sequence ID" value="KAI7748643.1"/>
    <property type="molecule type" value="Genomic_DNA"/>
</dbReference>
<proteinExistence type="predicted"/>
<organism evidence="2 3">
    <name type="scientific">Ambrosia artemisiifolia</name>
    <name type="common">Common ragweed</name>
    <dbReference type="NCBI Taxonomy" id="4212"/>
    <lineage>
        <taxon>Eukaryota</taxon>
        <taxon>Viridiplantae</taxon>
        <taxon>Streptophyta</taxon>
        <taxon>Embryophyta</taxon>
        <taxon>Tracheophyta</taxon>
        <taxon>Spermatophyta</taxon>
        <taxon>Magnoliopsida</taxon>
        <taxon>eudicotyledons</taxon>
        <taxon>Gunneridae</taxon>
        <taxon>Pentapetalae</taxon>
        <taxon>asterids</taxon>
        <taxon>campanulids</taxon>
        <taxon>Asterales</taxon>
        <taxon>Asteraceae</taxon>
        <taxon>Asteroideae</taxon>
        <taxon>Heliantheae alliance</taxon>
        <taxon>Heliantheae</taxon>
        <taxon>Ambrosia</taxon>
    </lineage>
</organism>
<evidence type="ECO:0000313" key="2">
    <source>
        <dbReference type="EMBL" id="KAI7748643.1"/>
    </source>
</evidence>
<feature type="region of interest" description="Disordered" evidence="1">
    <location>
        <begin position="284"/>
        <end position="308"/>
    </location>
</feature>
<evidence type="ECO:0000256" key="1">
    <source>
        <dbReference type="SAM" id="MobiDB-lite"/>
    </source>
</evidence>
<dbReference type="InterPro" id="IPR006502">
    <property type="entry name" value="PDDEXK-like"/>
</dbReference>
<gene>
    <name evidence="2" type="ORF">M8C21_012443</name>
</gene>
<name>A0AAD5CUQ7_AMBAR</name>
<dbReference type="PANTHER" id="PTHR31579">
    <property type="entry name" value="OS03G0796600 PROTEIN"/>
    <property type="match status" value="1"/>
</dbReference>
<dbReference type="Pfam" id="PF04720">
    <property type="entry name" value="PDDEXK_6"/>
    <property type="match status" value="1"/>
</dbReference>
<sequence>MHFQMKIQPINNHNYDESMCSEAALTVKPPVLKSRLKRLFDRQFPSVLKNNPETVNGAIVARDGEQFEPSSICLAKMVQNFIEDAVPEKPKCGRNRCNCFNGNMNDSSDDETIDGSGFYTESDSCEALKSVMPCPTVVQRNLLADVSKIVEKSKAHKRKDELRKLVADELVSIGHDASICKSSWEKSSTYPAGEYEYIYVVTEDGDRIIIDLEFRSEFEIARPTGNYKAILHSLPNVFVGDADRLQQILLIISEAAKLSLKKKGMHVPPWRKFEYMRSKWLSTPLPSPLTPPTPPPTPNGERKEGSTELETECGVFEMVLGEETTSLKVNKMTEKKSDDGLELTPAGEWKLPALKPRSMERGSKLVVTGLGSLFREK</sequence>
<protein>
    <submittedName>
        <fullName evidence="2">Uncharacterized protein</fullName>
    </submittedName>
</protein>
<accession>A0AAD5CUQ7</accession>
<dbReference type="AlphaFoldDB" id="A0AAD5CUQ7"/>
<feature type="compositionally biased region" description="Pro residues" evidence="1">
    <location>
        <begin position="285"/>
        <end position="298"/>
    </location>
</feature>
<keyword evidence="3" id="KW-1185">Reference proteome</keyword>
<dbReference type="Proteomes" id="UP001206925">
    <property type="component" value="Unassembled WGS sequence"/>
</dbReference>
<dbReference type="NCBIfam" id="TIGR01615">
    <property type="entry name" value="A_thal_3542"/>
    <property type="match status" value="1"/>
</dbReference>
<evidence type="ECO:0000313" key="3">
    <source>
        <dbReference type="Proteomes" id="UP001206925"/>
    </source>
</evidence>
<reference evidence="2" key="1">
    <citation type="submission" date="2022-06" db="EMBL/GenBank/DDBJ databases">
        <title>Uncovering the hologenomic basis of an extraordinary plant invasion.</title>
        <authorList>
            <person name="Bieker V.C."/>
            <person name="Martin M.D."/>
            <person name="Gilbert T."/>
            <person name="Hodgins K."/>
            <person name="Battlay P."/>
            <person name="Petersen B."/>
            <person name="Wilson J."/>
        </authorList>
    </citation>
    <scope>NUCLEOTIDE SEQUENCE</scope>
    <source>
        <strain evidence="2">AA19_3_7</strain>
        <tissue evidence="2">Leaf</tissue>
    </source>
</reference>
<comment type="caution">
    <text evidence="2">The sequence shown here is derived from an EMBL/GenBank/DDBJ whole genome shotgun (WGS) entry which is preliminary data.</text>
</comment>